<keyword evidence="3" id="KW-1185">Reference proteome</keyword>
<dbReference type="EMBL" id="CP024608">
    <property type="protein sequence ID" value="ATQ78474.1"/>
    <property type="molecule type" value="Genomic_DNA"/>
</dbReference>
<reference evidence="2" key="1">
    <citation type="submission" date="2017-10" db="EMBL/GenBank/DDBJ databases">
        <title>Massilia psychrophilum sp. nov., a novel purple-pigmented bacterium isolated from Tianshan glacier, Xinjiang Municipality, China.</title>
        <authorList>
            <person name="Wang H."/>
        </authorList>
    </citation>
    <scope>NUCLEOTIDE SEQUENCE [LARGE SCALE GENOMIC DNA]</scope>
    <source>
        <strain evidence="2">B2</strain>
    </source>
</reference>
<dbReference type="AlphaFoldDB" id="A0A2D2DU13"/>
<gene>
    <name evidence="2" type="ORF">CR152_31130</name>
</gene>
<evidence type="ECO:0000313" key="2">
    <source>
        <dbReference type="EMBL" id="ATQ78474.1"/>
    </source>
</evidence>
<accession>A0A2D2DU13</accession>
<feature type="region of interest" description="Disordered" evidence="1">
    <location>
        <begin position="59"/>
        <end position="96"/>
    </location>
</feature>
<dbReference type="Proteomes" id="UP000229897">
    <property type="component" value="Chromosome"/>
</dbReference>
<name>A0A2D2DU13_9BURK</name>
<sequence>MTAIEYMHIDPAYCRHVPGLATARETGDVRLIGAHLQGIDAGEAGLYVATLKTPLLARAPPAQPMPAPAAAEAPRRAAAAQSAPAAALQSDVGRLR</sequence>
<dbReference type="KEGG" id="mass:CR152_31130"/>
<dbReference type="RefSeq" id="WP_099881537.1">
    <property type="nucleotide sequence ID" value="NZ_CP024608.1"/>
</dbReference>
<organism evidence="2 3">
    <name type="scientific">Massilia violaceinigra</name>
    <dbReference type="NCBI Taxonomy" id="2045208"/>
    <lineage>
        <taxon>Bacteria</taxon>
        <taxon>Pseudomonadati</taxon>
        <taxon>Pseudomonadota</taxon>
        <taxon>Betaproteobacteria</taxon>
        <taxon>Burkholderiales</taxon>
        <taxon>Oxalobacteraceae</taxon>
        <taxon>Telluria group</taxon>
        <taxon>Massilia</taxon>
    </lineage>
</organism>
<protein>
    <submittedName>
        <fullName evidence="2">Uncharacterized protein</fullName>
    </submittedName>
</protein>
<evidence type="ECO:0000256" key="1">
    <source>
        <dbReference type="SAM" id="MobiDB-lite"/>
    </source>
</evidence>
<feature type="compositionally biased region" description="Low complexity" evidence="1">
    <location>
        <begin position="68"/>
        <end position="89"/>
    </location>
</feature>
<dbReference type="OrthoDB" id="9181414at2"/>
<proteinExistence type="predicted"/>
<evidence type="ECO:0000313" key="3">
    <source>
        <dbReference type="Proteomes" id="UP000229897"/>
    </source>
</evidence>